<dbReference type="AlphaFoldDB" id="A0A6B0YPF6"/>
<dbReference type="PANTHER" id="PTHR33542">
    <property type="entry name" value="SIROHYDROCHLORIN FERROCHELATASE, CHLOROPLASTIC"/>
    <property type="match status" value="1"/>
</dbReference>
<keyword evidence="2" id="KW-0456">Lyase</keyword>
<organism evidence="3">
    <name type="scientific">Caldilineaceae bacterium SB0664_bin_27</name>
    <dbReference type="NCBI Taxonomy" id="2605260"/>
    <lineage>
        <taxon>Bacteria</taxon>
        <taxon>Bacillati</taxon>
        <taxon>Chloroflexota</taxon>
        <taxon>Caldilineae</taxon>
        <taxon>Caldilineales</taxon>
        <taxon>Caldilineaceae</taxon>
    </lineage>
</organism>
<dbReference type="GO" id="GO:0016829">
    <property type="term" value="F:lyase activity"/>
    <property type="evidence" value="ECO:0007669"/>
    <property type="project" value="UniProtKB-KW"/>
</dbReference>
<dbReference type="SUPFAM" id="SSF53800">
    <property type="entry name" value="Chelatase"/>
    <property type="match status" value="1"/>
</dbReference>
<protein>
    <submittedName>
        <fullName evidence="3">Sirohydrochlorin chelatase</fullName>
    </submittedName>
</protein>
<dbReference type="InterPro" id="IPR050963">
    <property type="entry name" value="Sirohydro_Cobaltochel/CbiX"/>
</dbReference>
<dbReference type="InterPro" id="IPR002762">
    <property type="entry name" value="CbiX-like"/>
</dbReference>
<gene>
    <name evidence="3" type="ORF">F4Y42_05740</name>
</gene>
<dbReference type="EMBL" id="VXRG01000050">
    <property type="protein sequence ID" value="MXY92936.1"/>
    <property type="molecule type" value="Genomic_DNA"/>
</dbReference>
<dbReference type="GO" id="GO:0046872">
    <property type="term" value="F:metal ion binding"/>
    <property type="evidence" value="ECO:0007669"/>
    <property type="project" value="UniProtKB-KW"/>
</dbReference>
<reference evidence="3" key="1">
    <citation type="submission" date="2019-09" db="EMBL/GenBank/DDBJ databases">
        <title>Characterisation of the sponge microbiome using genome-centric metagenomics.</title>
        <authorList>
            <person name="Engelberts J.P."/>
            <person name="Robbins S.J."/>
            <person name="De Goeij J.M."/>
            <person name="Aranda M."/>
            <person name="Bell S.C."/>
            <person name="Webster N.S."/>
        </authorList>
    </citation>
    <scope>NUCLEOTIDE SEQUENCE</scope>
    <source>
        <strain evidence="3">SB0664_bin_27</strain>
    </source>
</reference>
<evidence type="ECO:0000313" key="3">
    <source>
        <dbReference type="EMBL" id="MXY92936.1"/>
    </source>
</evidence>
<comment type="caution">
    <text evidence="3">The sequence shown here is derived from an EMBL/GenBank/DDBJ whole genome shotgun (WGS) entry which is preliminary data.</text>
</comment>
<dbReference type="PANTHER" id="PTHR33542:SF3">
    <property type="entry name" value="SIROHYDROCHLORIN FERROCHELATASE, CHLOROPLASTIC"/>
    <property type="match status" value="1"/>
</dbReference>
<keyword evidence="1" id="KW-0479">Metal-binding</keyword>
<dbReference type="Pfam" id="PF01903">
    <property type="entry name" value="CbiX"/>
    <property type="match status" value="2"/>
</dbReference>
<proteinExistence type="predicted"/>
<evidence type="ECO:0000256" key="2">
    <source>
        <dbReference type="ARBA" id="ARBA00023239"/>
    </source>
</evidence>
<evidence type="ECO:0000256" key="1">
    <source>
        <dbReference type="ARBA" id="ARBA00022723"/>
    </source>
</evidence>
<name>A0A6B0YPF6_9CHLR</name>
<dbReference type="CDD" id="cd03416">
    <property type="entry name" value="CbiX_SirB_N"/>
    <property type="match status" value="2"/>
</dbReference>
<accession>A0A6B0YPF6</accession>
<dbReference type="Gene3D" id="3.40.50.1400">
    <property type="match status" value="2"/>
</dbReference>
<sequence>MNSIVLIGHGSLHSDSGASMIRLAARLRERGAAPIAEAGFLNFSRPTITEAVAKCVGAGATSVTVQPYFLIDGVYVQQDLPGDVAKVAAQFPELTIRVSPCFGFHKKLAAIALERLQAVDPDPSRSNGTQAALLVMAHGTPLAHANEPVRRITAWLQEKTRYPLAATAYLDCNTPRIADAIDNLAAQGARKIVALPYFLHRGRHLRQDLPHILAEARSRHPSLTILEAPHLDYDLRLVDVISDRLSEPAL</sequence>